<reference evidence="5 6" key="1">
    <citation type="submission" date="2016-10" db="EMBL/GenBank/DDBJ databases">
        <authorList>
            <person name="de Groot N.N."/>
        </authorList>
    </citation>
    <scope>NUCLEOTIDE SEQUENCE [LARGE SCALE GENOMIC DNA]</scope>
    <source>
        <strain evidence="5 6">DSM 21039</strain>
    </source>
</reference>
<gene>
    <name evidence="5" type="ORF">SAMN04488505_1021136</name>
</gene>
<dbReference type="InterPro" id="IPR041492">
    <property type="entry name" value="HAD_2"/>
</dbReference>
<dbReference type="InterPro" id="IPR050155">
    <property type="entry name" value="HAD-like_hydrolase_sf"/>
</dbReference>
<keyword evidence="6" id="KW-1185">Reference proteome</keyword>
<dbReference type="Proteomes" id="UP000198984">
    <property type="component" value="Unassembled WGS sequence"/>
</dbReference>
<dbReference type="Gene3D" id="1.10.150.240">
    <property type="entry name" value="Putative phosphatase, domain 2"/>
    <property type="match status" value="1"/>
</dbReference>
<dbReference type="PANTHER" id="PTHR43434">
    <property type="entry name" value="PHOSPHOGLYCOLATE PHOSPHATASE"/>
    <property type="match status" value="1"/>
</dbReference>
<evidence type="ECO:0000256" key="4">
    <source>
        <dbReference type="ARBA" id="ARBA00013078"/>
    </source>
</evidence>
<dbReference type="Gene3D" id="3.40.50.1000">
    <property type="entry name" value="HAD superfamily/HAD-like"/>
    <property type="match status" value="1"/>
</dbReference>
<evidence type="ECO:0000256" key="2">
    <source>
        <dbReference type="ARBA" id="ARBA00004818"/>
    </source>
</evidence>
<dbReference type="GO" id="GO:0006281">
    <property type="term" value="P:DNA repair"/>
    <property type="evidence" value="ECO:0007669"/>
    <property type="project" value="TreeGrafter"/>
</dbReference>
<comment type="similarity">
    <text evidence="3">Belongs to the HAD-like hydrolase superfamily. CbbY/CbbZ/Gph/YieH family.</text>
</comment>
<dbReference type="STRING" id="573321.SAMN04488505_1021136"/>
<dbReference type="EC" id="3.1.3.18" evidence="4"/>
<dbReference type="EMBL" id="FOBB01000002">
    <property type="protein sequence ID" value="SEL79706.1"/>
    <property type="molecule type" value="Genomic_DNA"/>
</dbReference>
<dbReference type="SUPFAM" id="SSF56784">
    <property type="entry name" value="HAD-like"/>
    <property type="match status" value="1"/>
</dbReference>
<comment type="pathway">
    <text evidence="2">Organic acid metabolism; glycolate biosynthesis; glycolate from 2-phosphoglycolate: step 1/1.</text>
</comment>
<protein>
    <recommendedName>
        <fullName evidence="4">phosphoglycolate phosphatase</fullName>
        <ecNumber evidence="4">3.1.3.18</ecNumber>
    </recommendedName>
</protein>
<dbReference type="OrthoDB" id="9807630at2"/>
<dbReference type="PANTHER" id="PTHR43434:SF1">
    <property type="entry name" value="PHOSPHOGLYCOLATE PHOSPHATASE"/>
    <property type="match status" value="1"/>
</dbReference>
<proteinExistence type="inferred from homology"/>
<evidence type="ECO:0000256" key="3">
    <source>
        <dbReference type="ARBA" id="ARBA00006171"/>
    </source>
</evidence>
<dbReference type="InterPro" id="IPR023198">
    <property type="entry name" value="PGP-like_dom2"/>
</dbReference>
<dbReference type="AlphaFoldDB" id="A0A1H7T642"/>
<dbReference type="Pfam" id="PF13419">
    <property type="entry name" value="HAD_2"/>
    <property type="match status" value="1"/>
</dbReference>
<evidence type="ECO:0000313" key="6">
    <source>
        <dbReference type="Proteomes" id="UP000198984"/>
    </source>
</evidence>
<dbReference type="RefSeq" id="WP_089911610.1">
    <property type="nucleotide sequence ID" value="NZ_FOBB01000002.1"/>
</dbReference>
<evidence type="ECO:0000313" key="5">
    <source>
        <dbReference type="EMBL" id="SEL79706.1"/>
    </source>
</evidence>
<organism evidence="5 6">
    <name type="scientific">Chitinophaga rupis</name>
    <dbReference type="NCBI Taxonomy" id="573321"/>
    <lineage>
        <taxon>Bacteria</taxon>
        <taxon>Pseudomonadati</taxon>
        <taxon>Bacteroidota</taxon>
        <taxon>Chitinophagia</taxon>
        <taxon>Chitinophagales</taxon>
        <taxon>Chitinophagaceae</taxon>
        <taxon>Chitinophaga</taxon>
    </lineage>
</organism>
<name>A0A1H7T642_9BACT</name>
<dbReference type="InterPro" id="IPR036412">
    <property type="entry name" value="HAD-like_sf"/>
</dbReference>
<accession>A0A1H7T642</accession>
<dbReference type="InterPro" id="IPR023214">
    <property type="entry name" value="HAD_sf"/>
</dbReference>
<dbReference type="GO" id="GO:0008967">
    <property type="term" value="F:phosphoglycolate phosphatase activity"/>
    <property type="evidence" value="ECO:0007669"/>
    <property type="project" value="UniProtKB-EC"/>
</dbReference>
<sequence>MKYIIFDIDGTLTDTTEIDDHCYTRAIEETFGFRDFETNYGYYKNTTDSGIIDQLFRERKGRTYTEEEREQFIAHFCSLLERAYEEKPERIREIQKAGSVLATLCRQQHISIGLATGGWRESALFKLRCAGINIDGCTAASFAQDALARQDIIGHTIRKMNEQHGQELALANITYVGDGNWDYLATKDMGIQFIGIANKKLAHLEDIVKITDYDDLYQHIGLYAERL</sequence>
<evidence type="ECO:0000256" key="1">
    <source>
        <dbReference type="ARBA" id="ARBA00000830"/>
    </source>
</evidence>
<comment type="catalytic activity">
    <reaction evidence="1">
        <text>2-phosphoglycolate + H2O = glycolate + phosphate</text>
        <dbReference type="Rhea" id="RHEA:14369"/>
        <dbReference type="ChEBI" id="CHEBI:15377"/>
        <dbReference type="ChEBI" id="CHEBI:29805"/>
        <dbReference type="ChEBI" id="CHEBI:43474"/>
        <dbReference type="ChEBI" id="CHEBI:58033"/>
        <dbReference type="EC" id="3.1.3.18"/>
    </reaction>
</comment>